<reference evidence="18" key="1">
    <citation type="journal article" date="2021" name="PeerJ">
        <title>Extensive microbial diversity within the chicken gut microbiome revealed by metagenomics and culture.</title>
        <authorList>
            <person name="Gilroy R."/>
            <person name="Ravi A."/>
            <person name="Getino M."/>
            <person name="Pursley I."/>
            <person name="Horton D.L."/>
            <person name="Alikhan N.F."/>
            <person name="Baker D."/>
            <person name="Gharbi K."/>
            <person name="Hall N."/>
            <person name="Watson M."/>
            <person name="Adriaenssens E.M."/>
            <person name="Foster-Nyarko E."/>
            <person name="Jarju S."/>
            <person name="Secka A."/>
            <person name="Antonio M."/>
            <person name="Oren A."/>
            <person name="Chaudhuri R.R."/>
            <person name="La Ragione R."/>
            <person name="Hildebrand F."/>
            <person name="Pallen M.J."/>
        </authorList>
    </citation>
    <scope>NUCLEOTIDE SEQUENCE</scope>
    <source>
        <strain evidence="18">B5-657</strain>
    </source>
</reference>
<keyword evidence="6" id="KW-0597">Phosphoprotein</keyword>
<evidence type="ECO:0000256" key="3">
    <source>
        <dbReference type="ARBA" id="ARBA00004236"/>
    </source>
</evidence>
<dbReference type="PANTHER" id="PTHR45528">
    <property type="entry name" value="SENSOR HISTIDINE KINASE CPXA"/>
    <property type="match status" value="1"/>
</dbReference>
<dbReference type="SMART" id="SM00388">
    <property type="entry name" value="HisKA"/>
    <property type="match status" value="1"/>
</dbReference>
<evidence type="ECO:0000256" key="10">
    <source>
        <dbReference type="ARBA" id="ARBA00022777"/>
    </source>
</evidence>
<dbReference type="PRINTS" id="PR00344">
    <property type="entry name" value="BCTRLSENSOR"/>
</dbReference>
<reference evidence="18" key="2">
    <citation type="submission" date="2021-04" db="EMBL/GenBank/DDBJ databases">
        <authorList>
            <person name="Gilroy R."/>
        </authorList>
    </citation>
    <scope>NUCLEOTIDE SEQUENCE</scope>
    <source>
        <strain evidence="18">B5-657</strain>
    </source>
</reference>
<dbReference type="Gene3D" id="1.10.287.130">
    <property type="match status" value="1"/>
</dbReference>
<name>A0A9E2KCT5_9FIRM</name>
<feature type="transmembrane region" description="Helical" evidence="15">
    <location>
        <begin position="37"/>
        <end position="64"/>
    </location>
</feature>
<dbReference type="CDD" id="cd06225">
    <property type="entry name" value="HAMP"/>
    <property type="match status" value="1"/>
</dbReference>
<evidence type="ECO:0000256" key="2">
    <source>
        <dbReference type="ARBA" id="ARBA00004141"/>
    </source>
</evidence>
<keyword evidence="5" id="KW-1003">Cell membrane</keyword>
<feature type="transmembrane region" description="Helical" evidence="15">
    <location>
        <begin position="202"/>
        <end position="220"/>
    </location>
</feature>
<proteinExistence type="predicted"/>
<accession>A0A9E2KCT5</accession>
<evidence type="ECO:0000256" key="14">
    <source>
        <dbReference type="ARBA" id="ARBA00023136"/>
    </source>
</evidence>
<dbReference type="InterPro" id="IPR003594">
    <property type="entry name" value="HATPase_dom"/>
</dbReference>
<evidence type="ECO:0000256" key="11">
    <source>
        <dbReference type="ARBA" id="ARBA00022840"/>
    </source>
</evidence>
<keyword evidence="14 15" id="KW-0472">Membrane</keyword>
<dbReference type="InterPro" id="IPR003660">
    <property type="entry name" value="HAMP_dom"/>
</dbReference>
<dbReference type="PROSITE" id="PS50109">
    <property type="entry name" value="HIS_KIN"/>
    <property type="match status" value="1"/>
</dbReference>
<evidence type="ECO:0000256" key="15">
    <source>
        <dbReference type="SAM" id="Phobius"/>
    </source>
</evidence>
<evidence type="ECO:0000259" key="17">
    <source>
        <dbReference type="PROSITE" id="PS50885"/>
    </source>
</evidence>
<dbReference type="InterPro" id="IPR036097">
    <property type="entry name" value="HisK_dim/P_sf"/>
</dbReference>
<evidence type="ECO:0000256" key="8">
    <source>
        <dbReference type="ARBA" id="ARBA00022692"/>
    </source>
</evidence>
<keyword evidence="10 18" id="KW-0418">Kinase</keyword>
<dbReference type="GO" id="GO:0000155">
    <property type="term" value="F:phosphorelay sensor kinase activity"/>
    <property type="evidence" value="ECO:0007669"/>
    <property type="project" value="InterPro"/>
</dbReference>
<dbReference type="GO" id="GO:0005524">
    <property type="term" value="F:ATP binding"/>
    <property type="evidence" value="ECO:0007669"/>
    <property type="project" value="UniProtKB-KW"/>
</dbReference>
<dbReference type="InterPro" id="IPR050398">
    <property type="entry name" value="HssS/ArlS-like"/>
</dbReference>
<keyword evidence="8 15" id="KW-0812">Transmembrane</keyword>
<evidence type="ECO:0000256" key="7">
    <source>
        <dbReference type="ARBA" id="ARBA00022679"/>
    </source>
</evidence>
<dbReference type="Gene3D" id="6.10.340.10">
    <property type="match status" value="1"/>
</dbReference>
<keyword evidence="9" id="KW-0547">Nucleotide-binding</keyword>
<evidence type="ECO:0000259" key="16">
    <source>
        <dbReference type="PROSITE" id="PS50109"/>
    </source>
</evidence>
<dbReference type="Pfam" id="PF00512">
    <property type="entry name" value="HisKA"/>
    <property type="match status" value="1"/>
</dbReference>
<feature type="non-terminal residue" evidence="18">
    <location>
        <position position="492"/>
    </location>
</feature>
<keyword evidence="13" id="KW-0902">Two-component regulatory system</keyword>
<organism evidence="18 19">
    <name type="scientific">Candidatus Cellulosilyticum pullistercoris</name>
    <dbReference type="NCBI Taxonomy" id="2838521"/>
    <lineage>
        <taxon>Bacteria</taxon>
        <taxon>Bacillati</taxon>
        <taxon>Bacillota</taxon>
        <taxon>Clostridia</taxon>
        <taxon>Lachnospirales</taxon>
        <taxon>Cellulosilyticaceae</taxon>
        <taxon>Cellulosilyticum</taxon>
    </lineage>
</organism>
<evidence type="ECO:0000256" key="9">
    <source>
        <dbReference type="ARBA" id="ARBA00022741"/>
    </source>
</evidence>
<dbReference type="InterPro" id="IPR005467">
    <property type="entry name" value="His_kinase_dom"/>
</dbReference>
<sequence>MKKRNKRVVNKRLLDKRLKERVLSIYERSKDTIHQHIWVELLFMVALSLLVSGIVFLIVSHFIYSTDIAKREHITYDESRAYVQEVFLENVARINEVASEDYDEESIKQYVTDIINYMYLDPDYVADTQTYLVDGSGKIMYQDGIVESLNLIKVIQRTNNNEYSDERNKFLAIYPVIINNEVCYLYNESTLQPIIYREFTDIGNILAIIAATGMFILIIFRLTRDKIAYLEYLSTCLGEISKGNLDYEIDIIGEDELAQVAKSITHMENELKYQIDAQMRVEKSKNELVTNVAHDLRTPLTSIIGYIGLVKTKGYHTEEEAGKYLEIAYNKAEKLKIIIEDLFELTKLHQQGIQLNKESISLSNLLNQLIEELMPLANEKQIEIETYIDTNHTNVWVDIGKITRVFENLIENAIKYSPEKETVYVELKSIKDHVYIAVSNPTEVISQEEIDKFFERFYRADQSRNSNAGGSGLGLAIAKNIVELHGGEIKAN</sequence>
<dbReference type="PROSITE" id="PS50885">
    <property type="entry name" value="HAMP"/>
    <property type="match status" value="1"/>
</dbReference>
<feature type="domain" description="Histidine kinase" evidence="16">
    <location>
        <begin position="291"/>
        <end position="492"/>
    </location>
</feature>
<evidence type="ECO:0000256" key="5">
    <source>
        <dbReference type="ARBA" id="ARBA00022475"/>
    </source>
</evidence>
<dbReference type="InterPro" id="IPR036890">
    <property type="entry name" value="HATPase_C_sf"/>
</dbReference>
<evidence type="ECO:0000256" key="12">
    <source>
        <dbReference type="ARBA" id="ARBA00022989"/>
    </source>
</evidence>
<dbReference type="PANTHER" id="PTHR45528:SF8">
    <property type="entry name" value="HISTIDINE KINASE"/>
    <property type="match status" value="1"/>
</dbReference>
<keyword evidence="11" id="KW-0067">ATP-binding</keyword>
<dbReference type="EMBL" id="JAHLFQ010000141">
    <property type="protein sequence ID" value="MBU3804367.1"/>
    <property type="molecule type" value="Genomic_DNA"/>
</dbReference>
<dbReference type="Gene3D" id="3.30.565.10">
    <property type="entry name" value="Histidine kinase-like ATPase, C-terminal domain"/>
    <property type="match status" value="1"/>
</dbReference>
<evidence type="ECO:0000256" key="13">
    <source>
        <dbReference type="ARBA" id="ARBA00023012"/>
    </source>
</evidence>
<dbReference type="EC" id="2.7.13.3" evidence="4"/>
<feature type="domain" description="HAMP" evidence="17">
    <location>
        <begin position="224"/>
        <end position="276"/>
    </location>
</feature>
<keyword evidence="7" id="KW-0808">Transferase</keyword>
<dbReference type="SUPFAM" id="SSF55874">
    <property type="entry name" value="ATPase domain of HSP90 chaperone/DNA topoisomerase II/histidine kinase"/>
    <property type="match status" value="1"/>
</dbReference>
<dbReference type="SMART" id="SM00387">
    <property type="entry name" value="HATPase_c"/>
    <property type="match status" value="1"/>
</dbReference>
<evidence type="ECO:0000313" key="19">
    <source>
        <dbReference type="Proteomes" id="UP000824229"/>
    </source>
</evidence>
<dbReference type="SUPFAM" id="SSF47384">
    <property type="entry name" value="Homodimeric domain of signal transducing histidine kinase"/>
    <property type="match status" value="1"/>
</dbReference>
<evidence type="ECO:0000256" key="1">
    <source>
        <dbReference type="ARBA" id="ARBA00000085"/>
    </source>
</evidence>
<dbReference type="Pfam" id="PF02518">
    <property type="entry name" value="HATPase_c"/>
    <property type="match status" value="1"/>
</dbReference>
<dbReference type="CDD" id="cd00082">
    <property type="entry name" value="HisKA"/>
    <property type="match status" value="1"/>
</dbReference>
<dbReference type="GO" id="GO:0005886">
    <property type="term" value="C:plasma membrane"/>
    <property type="evidence" value="ECO:0007669"/>
    <property type="project" value="UniProtKB-SubCell"/>
</dbReference>
<dbReference type="InterPro" id="IPR004358">
    <property type="entry name" value="Sig_transdc_His_kin-like_C"/>
</dbReference>
<evidence type="ECO:0000256" key="4">
    <source>
        <dbReference type="ARBA" id="ARBA00012438"/>
    </source>
</evidence>
<dbReference type="FunFam" id="3.30.565.10:FF:000013">
    <property type="entry name" value="Two-component sensor histidine kinase"/>
    <property type="match status" value="1"/>
</dbReference>
<dbReference type="AlphaFoldDB" id="A0A9E2KCT5"/>
<keyword evidence="12 15" id="KW-1133">Transmembrane helix</keyword>
<comment type="catalytic activity">
    <reaction evidence="1">
        <text>ATP + protein L-histidine = ADP + protein N-phospho-L-histidine.</text>
        <dbReference type="EC" id="2.7.13.3"/>
    </reaction>
</comment>
<gene>
    <name evidence="18" type="ORF">H9872_06395</name>
</gene>
<comment type="subcellular location">
    <subcellularLocation>
        <location evidence="3">Cell membrane</location>
    </subcellularLocation>
    <subcellularLocation>
        <location evidence="2">Membrane</location>
        <topology evidence="2">Multi-pass membrane protein</topology>
    </subcellularLocation>
</comment>
<dbReference type="FunFam" id="1.10.287.130:FF:000008">
    <property type="entry name" value="Two-component sensor histidine kinase"/>
    <property type="match status" value="1"/>
</dbReference>
<evidence type="ECO:0000256" key="6">
    <source>
        <dbReference type="ARBA" id="ARBA00022553"/>
    </source>
</evidence>
<evidence type="ECO:0000313" key="18">
    <source>
        <dbReference type="EMBL" id="MBU3804367.1"/>
    </source>
</evidence>
<dbReference type="InterPro" id="IPR003661">
    <property type="entry name" value="HisK_dim/P_dom"/>
</dbReference>
<dbReference type="Proteomes" id="UP000824229">
    <property type="component" value="Unassembled WGS sequence"/>
</dbReference>
<protein>
    <recommendedName>
        <fullName evidence="4">histidine kinase</fullName>
        <ecNumber evidence="4">2.7.13.3</ecNumber>
    </recommendedName>
</protein>
<comment type="caution">
    <text evidence="18">The sequence shown here is derived from an EMBL/GenBank/DDBJ whole genome shotgun (WGS) entry which is preliminary data.</text>
</comment>